<proteinExistence type="predicted"/>
<feature type="transmembrane region" description="Helical" evidence="1">
    <location>
        <begin position="73"/>
        <end position="100"/>
    </location>
</feature>
<comment type="caution">
    <text evidence="2">The sequence shown here is derived from an EMBL/GenBank/DDBJ whole genome shotgun (WGS) entry which is preliminary data.</text>
</comment>
<gene>
    <name evidence="2" type="ORF">ElyMa_003989900</name>
</gene>
<keyword evidence="1" id="KW-0812">Transmembrane</keyword>
<dbReference type="AlphaFoldDB" id="A0AAV4FYD5"/>
<protein>
    <submittedName>
        <fullName evidence="2">Uncharacterized protein</fullName>
    </submittedName>
</protein>
<feature type="transmembrane region" description="Helical" evidence="1">
    <location>
        <begin position="106"/>
        <end position="131"/>
    </location>
</feature>
<keyword evidence="1" id="KW-1133">Transmembrane helix</keyword>
<accession>A0AAV4FYD5</accession>
<keyword evidence="1" id="KW-0472">Membrane</keyword>
<evidence type="ECO:0000313" key="3">
    <source>
        <dbReference type="Proteomes" id="UP000762676"/>
    </source>
</evidence>
<dbReference type="Proteomes" id="UP000762676">
    <property type="component" value="Unassembled WGS sequence"/>
</dbReference>
<name>A0AAV4FYD5_9GAST</name>
<reference evidence="2 3" key="1">
    <citation type="journal article" date="2021" name="Elife">
        <title>Chloroplast acquisition without the gene transfer in kleptoplastic sea slugs, Plakobranchus ocellatus.</title>
        <authorList>
            <person name="Maeda T."/>
            <person name="Takahashi S."/>
            <person name="Yoshida T."/>
            <person name="Shimamura S."/>
            <person name="Takaki Y."/>
            <person name="Nagai Y."/>
            <person name="Toyoda A."/>
            <person name="Suzuki Y."/>
            <person name="Arimoto A."/>
            <person name="Ishii H."/>
            <person name="Satoh N."/>
            <person name="Nishiyama T."/>
            <person name="Hasebe M."/>
            <person name="Maruyama T."/>
            <person name="Minagawa J."/>
            <person name="Obokata J."/>
            <person name="Shigenobu S."/>
        </authorList>
    </citation>
    <scope>NUCLEOTIDE SEQUENCE [LARGE SCALE GENOMIC DNA]</scope>
</reference>
<organism evidence="2 3">
    <name type="scientific">Elysia marginata</name>
    <dbReference type="NCBI Taxonomy" id="1093978"/>
    <lineage>
        <taxon>Eukaryota</taxon>
        <taxon>Metazoa</taxon>
        <taxon>Spiralia</taxon>
        <taxon>Lophotrochozoa</taxon>
        <taxon>Mollusca</taxon>
        <taxon>Gastropoda</taxon>
        <taxon>Heterobranchia</taxon>
        <taxon>Euthyneura</taxon>
        <taxon>Panpulmonata</taxon>
        <taxon>Sacoglossa</taxon>
        <taxon>Placobranchoidea</taxon>
        <taxon>Plakobranchidae</taxon>
        <taxon>Elysia</taxon>
    </lineage>
</organism>
<keyword evidence="3" id="KW-1185">Reference proteome</keyword>
<evidence type="ECO:0000313" key="2">
    <source>
        <dbReference type="EMBL" id="GFR78242.1"/>
    </source>
</evidence>
<sequence>MSPKFVKLADTTFSKKVTFYVSVEIMPYPPAQKSIGGGNPGCLMLQVFCYLPPATFTPPPFSLPSKNRFGENLLIEVIVVVVRVEVVVLVVVLVVAVVVVVGGVGVGVAVAVVAVVLVVVAVVVVVVTALINYKTKQLRCGGTEQRGRVVSASDL</sequence>
<evidence type="ECO:0000256" key="1">
    <source>
        <dbReference type="SAM" id="Phobius"/>
    </source>
</evidence>
<dbReference type="EMBL" id="BMAT01008111">
    <property type="protein sequence ID" value="GFR78242.1"/>
    <property type="molecule type" value="Genomic_DNA"/>
</dbReference>